<keyword evidence="2" id="KW-0521">NADP</keyword>
<dbReference type="GO" id="GO:0009231">
    <property type="term" value="P:riboflavin biosynthetic process"/>
    <property type="evidence" value="ECO:0007669"/>
    <property type="project" value="InterPro"/>
</dbReference>
<dbReference type="InterPro" id="IPR050765">
    <property type="entry name" value="Riboflavin_Biosynth_HTPR"/>
</dbReference>
<proteinExistence type="predicted"/>
<evidence type="ECO:0000256" key="3">
    <source>
        <dbReference type="ARBA" id="ARBA00023002"/>
    </source>
</evidence>
<name>A0A928X2F3_LEPEC</name>
<dbReference type="InterPro" id="IPR002734">
    <property type="entry name" value="RibDG_C"/>
</dbReference>
<keyword evidence="3" id="KW-0560">Oxidoreductase</keyword>
<evidence type="ECO:0000313" key="6">
    <source>
        <dbReference type="Proteomes" id="UP000615026"/>
    </source>
</evidence>
<dbReference type="PANTHER" id="PTHR38011:SF7">
    <property type="entry name" value="2,5-DIAMINO-6-RIBOSYLAMINO-4(3H)-PYRIMIDINONE 5'-PHOSPHATE REDUCTASE"/>
    <property type="match status" value="1"/>
</dbReference>
<dbReference type="EMBL" id="JADEXP010000029">
    <property type="protein sequence ID" value="MBE9066136.1"/>
    <property type="molecule type" value="Genomic_DNA"/>
</dbReference>
<dbReference type="Pfam" id="PF01872">
    <property type="entry name" value="RibD_C"/>
    <property type="match status" value="1"/>
</dbReference>
<dbReference type="RefSeq" id="WP_193991653.1">
    <property type="nucleotide sequence ID" value="NZ_JADEXP010000029.1"/>
</dbReference>
<dbReference type="SUPFAM" id="SSF53597">
    <property type="entry name" value="Dihydrofolate reductase-like"/>
    <property type="match status" value="1"/>
</dbReference>
<evidence type="ECO:0000256" key="1">
    <source>
        <dbReference type="ARBA" id="ARBA00005104"/>
    </source>
</evidence>
<reference evidence="5" key="1">
    <citation type="submission" date="2020-10" db="EMBL/GenBank/DDBJ databases">
        <authorList>
            <person name="Castelo-Branco R."/>
            <person name="Eusebio N."/>
            <person name="Adriana R."/>
            <person name="Vieira A."/>
            <person name="Brugerolle De Fraissinette N."/>
            <person name="Rezende De Castro R."/>
            <person name="Schneider M.P."/>
            <person name="Vasconcelos V."/>
            <person name="Leao P.N."/>
        </authorList>
    </citation>
    <scope>NUCLEOTIDE SEQUENCE</scope>
    <source>
        <strain evidence="5">LEGE 11479</strain>
    </source>
</reference>
<dbReference type="GO" id="GO:0008703">
    <property type="term" value="F:5-amino-6-(5-phosphoribosylamino)uracil reductase activity"/>
    <property type="evidence" value="ECO:0007669"/>
    <property type="project" value="InterPro"/>
</dbReference>
<keyword evidence="6" id="KW-1185">Reference proteome</keyword>
<dbReference type="Gene3D" id="3.40.430.10">
    <property type="entry name" value="Dihydrofolate Reductase, subunit A"/>
    <property type="match status" value="1"/>
</dbReference>
<gene>
    <name evidence="5" type="ORF">IQ260_05680</name>
</gene>
<sequence>MSLSDFQASLDAKSFSPHDRPHVTAIVAMSADGKISDVDRTAARFPSPHDQQHLEQCLATADATLFGAGTLRAYGTTALIKDPTLLAKRHQQKRRPQPIHIVCSPSGQLNPAANFFKQPLSRWLLTTTTGAQTWQDLEKFERIWSAPTRADSSLFDWPQIVTELLAFHIHHLLVMGGGQLVAALMAVDLIDDLWLTICPLIIGGQQAPTPCDGDGFSLNEAPRFNLVASQTIGDEVFLHYQRLR</sequence>
<dbReference type="Proteomes" id="UP000615026">
    <property type="component" value="Unassembled WGS sequence"/>
</dbReference>
<comment type="pathway">
    <text evidence="1">Cofactor biosynthesis; riboflavin biosynthesis.</text>
</comment>
<evidence type="ECO:0000313" key="5">
    <source>
        <dbReference type="EMBL" id="MBE9066136.1"/>
    </source>
</evidence>
<organism evidence="5 6">
    <name type="scientific">Leptolyngbya cf. ectocarpi LEGE 11479</name>
    <dbReference type="NCBI Taxonomy" id="1828722"/>
    <lineage>
        <taxon>Bacteria</taxon>
        <taxon>Bacillati</taxon>
        <taxon>Cyanobacteriota</taxon>
        <taxon>Cyanophyceae</taxon>
        <taxon>Leptolyngbyales</taxon>
        <taxon>Leptolyngbyaceae</taxon>
        <taxon>Leptolyngbya group</taxon>
        <taxon>Leptolyngbya</taxon>
    </lineage>
</organism>
<protein>
    <submittedName>
        <fullName evidence="5">RibD family protein</fullName>
    </submittedName>
</protein>
<comment type="caution">
    <text evidence="5">The sequence shown here is derived from an EMBL/GenBank/DDBJ whole genome shotgun (WGS) entry which is preliminary data.</text>
</comment>
<dbReference type="InterPro" id="IPR024072">
    <property type="entry name" value="DHFR-like_dom_sf"/>
</dbReference>
<evidence type="ECO:0000259" key="4">
    <source>
        <dbReference type="Pfam" id="PF01872"/>
    </source>
</evidence>
<feature type="domain" description="Bacterial bifunctional deaminase-reductase C-terminal" evidence="4">
    <location>
        <begin position="21"/>
        <end position="237"/>
    </location>
</feature>
<dbReference type="PANTHER" id="PTHR38011">
    <property type="entry name" value="DIHYDROFOLATE REDUCTASE FAMILY PROTEIN (AFU_ORTHOLOGUE AFUA_8G06820)"/>
    <property type="match status" value="1"/>
</dbReference>
<accession>A0A928X2F3</accession>
<dbReference type="AlphaFoldDB" id="A0A928X2F3"/>
<evidence type="ECO:0000256" key="2">
    <source>
        <dbReference type="ARBA" id="ARBA00022857"/>
    </source>
</evidence>